<accession>A0A7X0BVW9</accession>
<organism evidence="2 3">
    <name type="scientific">Nonomuraea muscovyensis</name>
    <dbReference type="NCBI Taxonomy" id="1124761"/>
    <lineage>
        <taxon>Bacteria</taxon>
        <taxon>Bacillati</taxon>
        <taxon>Actinomycetota</taxon>
        <taxon>Actinomycetes</taxon>
        <taxon>Streptosporangiales</taxon>
        <taxon>Streptosporangiaceae</taxon>
        <taxon>Nonomuraea</taxon>
    </lineage>
</organism>
<evidence type="ECO:0000259" key="1">
    <source>
        <dbReference type="PROSITE" id="PS51186"/>
    </source>
</evidence>
<name>A0A7X0BVW9_9ACTN</name>
<dbReference type="EMBL" id="JACHJB010000001">
    <property type="protein sequence ID" value="MBB6343717.1"/>
    <property type="molecule type" value="Genomic_DNA"/>
</dbReference>
<proteinExistence type="predicted"/>
<reference evidence="2 3" key="1">
    <citation type="submission" date="2020-08" db="EMBL/GenBank/DDBJ databases">
        <title>Sequencing the genomes of 1000 actinobacteria strains.</title>
        <authorList>
            <person name="Klenk H.-P."/>
        </authorList>
    </citation>
    <scope>NUCLEOTIDE SEQUENCE [LARGE SCALE GENOMIC DNA]</scope>
    <source>
        <strain evidence="2 3">DSM 45913</strain>
    </source>
</reference>
<feature type="domain" description="N-acetyltransferase" evidence="1">
    <location>
        <begin position="2"/>
        <end position="164"/>
    </location>
</feature>
<keyword evidence="2" id="KW-0808">Transferase</keyword>
<dbReference type="InterPro" id="IPR000182">
    <property type="entry name" value="GNAT_dom"/>
</dbReference>
<evidence type="ECO:0000313" key="3">
    <source>
        <dbReference type="Proteomes" id="UP000583800"/>
    </source>
</evidence>
<keyword evidence="3" id="KW-1185">Reference proteome</keyword>
<dbReference type="Gene3D" id="3.40.630.30">
    <property type="match status" value="1"/>
</dbReference>
<evidence type="ECO:0000313" key="2">
    <source>
        <dbReference type="EMBL" id="MBB6343717.1"/>
    </source>
</evidence>
<dbReference type="RefSeq" id="WP_185081949.1">
    <property type="nucleotide sequence ID" value="NZ_JACHJB010000001.1"/>
</dbReference>
<comment type="caution">
    <text evidence="2">The sequence shown here is derived from an EMBL/GenBank/DDBJ whole genome shotgun (WGS) entry which is preliminary data.</text>
</comment>
<protein>
    <submittedName>
        <fullName evidence="2">RimJ/RimL family protein N-acetyltransferase</fullName>
    </submittedName>
</protein>
<gene>
    <name evidence="2" type="ORF">FHU36_000226</name>
</gene>
<dbReference type="GO" id="GO:0016747">
    <property type="term" value="F:acyltransferase activity, transferring groups other than amino-acyl groups"/>
    <property type="evidence" value="ECO:0007669"/>
    <property type="project" value="InterPro"/>
</dbReference>
<dbReference type="AlphaFoldDB" id="A0A7X0BVW9"/>
<dbReference type="CDD" id="cd04301">
    <property type="entry name" value="NAT_SF"/>
    <property type="match status" value="1"/>
</dbReference>
<sequence length="179" mass="19832">MIEVRAFESSDARKVVSWIDDFEALIMWSGNSGFTWPFEAGQLADFHASDPGRRLHVATDPDGTPVGHFMLRTDPSGRSVRLGMVVVSPAARGQGYGEAMVEAALGRAFADPAVEGVDLGVYSRNTGAMRLYERFGFRRERTEPKATLVAGEWWPSITMSLRRDAWGATERLRRGRPEA</sequence>
<dbReference type="Proteomes" id="UP000583800">
    <property type="component" value="Unassembled WGS sequence"/>
</dbReference>
<dbReference type="PANTHER" id="PTHR43415:SF5">
    <property type="entry name" value="ACETYLTRANSFERASE"/>
    <property type="match status" value="1"/>
</dbReference>
<dbReference type="PROSITE" id="PS51186">
    <property type="entry name" value="GNAT"/>
    <property type="match status" value="1"/>
</dbReference>
<dbReference type="Pfam" id="PF00583">
    <property type="entry name" value="Acetyltransf_1"/>
    <property type="match status" value="1"/>
</dbReference>
<dbReference type="SUPFAM" id="SSF55729">
    <property type="entry name" value="Acyl-CoA N-acyltransferases (Nat)"/>
    <property type="match status" value="1"/>
</dbReference>
<dbReference type="PANTHER" id="PTHR43415">
    <property type="entry name" value="SPERMIDINE N(1)-ACETYLTRANSFERASE"/>
    <property type="match status" value="1"/>
</dbReference>
<dbReference type="InterPro" id="IPR016181">
    <property type="entry name" value="Acyl_CoA_acyltransferase"/>
</dbReference>